<dbReference type="AlphaFoldDB" id="A0A9N9BWT2"/>
<feature type="compositionally biased region" description="Polar residues" evidence="1">
    <location>
        <begin position="41"/>
        <end position="58"/>
    </location>
</feature>
<evidence type="ECO:0000313" key="2">
    <source>
        <dbReference type="EMBL" id="CAG8583780.1"/>
    </source>
</evidence>
<dbReference type="OrthoDB" id="2370036at2759"/>
<name>A0A9N9BWT2_9GLOM</name>
<keyword evidence="3" id="KW-1185">Reference proteome</keyword>
<feature type="compositionally biased region" description="Basic and acidic residues" evidence="1">
    <location>
        <begin position="11"/>
        <end position="25"/>
    </location>
</feature>
<comment type="caution">
    <text evidence="2">The sequence shown here is derived from an EMBL/GenBank/DDBJ whole genome shotgun (WGS) entry which is preliminary data.</text>
</comment>
<dbReference type="EMBL" id="CAJVPZ010007247">
    <property type="protein sequence ID" value="CAG8583780.1"/>
    <property type="molecule type" value="Genomic_DNA"/>
</dbReference>
<evidence type="ECO:0000313" key="3">
    <source>
        <dbReference type="Proteomes" id="UP000789396"/>
    </source>
</evidence>
<proteinExistence type="predicted"/>
<evidence type="ECO:0000256" key="1">
    <source>
        <dbReference type="SAM" id="MobiDB-lite"/>
    </source>
</evidence>
<feature type="non-terminal residue" evidence="2">
    <location>
        <position position="65"/>
    </location>
</feature>
<gene>
    <name evidence="2" type="ORF">RFULGI_LOCUS5957</name>
</gene>
<organism evidence="2 3">
    <name type="scientific">Racocetra fulgida</name>
    <dbReference type="NCBI Taxonomy" id="60492"/>
    <lineage>
        <taxon>Eukaryota</taxon>
        <taxon>Fungi</taxon>
        <taxon>Fungi incertae sedis</taxon>
        <taxon>Mucoromycota</taxon>
        <taxon>Glomeromycotina</taxon>
        <taxon>Glomeromycetes</taxon>
        <taxon>Diversisporales</taxon>
        <taxon>Gigasporaceae</taxon>
        <taxon>Racocetra</taxon>
    </lineage>
</organism>
<reference evidence="2" key="1">
    <citation type="submission" date="2021-06" db="EMBL/GenBank/DDBJ databases">
        <authorList>
            <person name="Kallberg Y."/>
            <person name="Tangrot J."/>
            <person name="Rosling A."/>
        </authorList>
    </citation>
    <scope>NUCLEOTIDE SEQUENCE</scope>
    <source>
        <strain evidence="2">IN212</strain>
    </source>
</reference>
<accession>A0A9N9BWT2</accession>
<protein>
    <submittedName>
        <fullName evidence="2">17774_t:CDS:1</fullName>
    </submittedName>
</protein>
<feature type="region of interest" description="Disordered" evidence="1">
    <location>
        <begin position="1"/>
        <end position="65"/>
    </location>
</feature>
<dbReference type="Proteomes" id="UP000789396">
    <property type="component" value="Unassembled WGS sequence"/>
</dbReference>
<sequence length="65" mass="7358">MDGPLNKRLKSSSEAKGHKESRHDNSAINPQDPNLRIPLSNVDSNNNHVMDMSNNGNIEENKRKY</sequence>